<organism evidence="2 3">
    <name type="scientific">Salix brachista</name>
    <dbReference type="NCBI Taxonomy" id="2182728"/>
    <lineage>
        <taxon>Eukaryota</taxon>
        <taxon>Viridiplantae</taxon>
        <taxon>Streptophyta</taxon>
        <taxon>Embryophyta</taxon>
        <taxon>Tracheophyta</taxon>
        <taxon>Spermatophyta</taxon>
        <taxon>Magnoliopsida</taxon>
        <taxon>eudicotyledons</taxon>
        <taxon>Gunneridae</taxon>
        <taxon>Pentapetalae</taxon>
        <taxon>rosids</taxon>
        <taxon>fabids</taxon>
        <taxon>Malpighiales</taxon>
        <taxon>Salicaceae</taxon>
        <taxon>Saliceae</taxon>
        <taxon>Salix</taxon>
    </lineage>
</organism>
<gene>
    <name evidence="2" type="ORF">DKX38_024910</name>
</gene>
<keyword evidence="1" id="KW-0472">Membrane</keyword>
<keyword evidence="3" id="KW-1185">Reference proteome</keyword>
<dbReference type="AlphaFoldDB" id="A0A5N5JML0"/>
<comment type="caution">
    <text evidence="2">The sequence shown here is derived from an EMBL/GenBank/DDBJ whole genome shotgun (WGS) entry which is preliminary data.</text>
</comment>
<accession>A0A5N5JML0</accession>
<keyword evidence="1" id="KW-1133">Transmembrane helix</keyword>
<proteinExistence type="predicted"/>
<evidence type="ECO:0000313" key="2">
    <source>
        <dbReference type="EMBL" id="KAB5520591.1"/>
    </source>
</evidence>
<sequence length="127" mass="14357">MAPTYAPLQQREPLYSHDKHFALDGEILMIVLVGVFSIFLLSIVLIPCLKQNRTPHQPGDDEASAMQRIFALNIQRTPTFCKAVTNLGGERDGIGLRDSRAVDSDRENYSPRIPFYEWQRRSVGLAV</sequence>
<dbReference type="Proteomes" id="UP000326939">
    <property type="component" value="Chromosome 16"/>
</dbReference>
<reference evidence="3" key="1">
    <citation type="journal article" date="2019" name="Gigascience">
        <title>De novo genome assembly of the endangered Acer yangbiense, a plant species with extremely small populations endemic to Yunnan Province, China.</title>
        <authorList>
            <person name="Yang J."/>
            <person name="Wariss H.M."/>
            <person name="Tao L."/>
            <person name="Zhang R."/>
            <person name="Yun Q."/>
            <person name="Hollingsworth P."/>
            <person name="Dao Z."/>
            <person name="Luo G."/>
            <person name="Guo H."/>
            <person name="Ma Y."/>
            <person name="Sun W."/>
        </authorList>
    </citation>
    <scope>NUCLEOTIDE SEQUENCE [LARGE SCALE GENOMIC DNA]</scope>
    <source>
        <strain evidence="3">cv. br00</strain>
    </source>
</reference>
<protein>
    <submittedName>
        <fullName evidence="2">Uncharacterized protein</fullName>
    </submittedName>
</protein>
<evidence type="ECO:0000313" key="3">
    <source>
        <dbReference type="Proteomes" id="UP000326939"/>
    </source>
</evidence>
<dbReference type="EMBL" id="VDCV01000016">
    <property type="protein sequence ID" value="KAB5520591.1"/>
    <property type="molecule type" value="Genomic_DNA"/>
</dbReference>
<feature type="transmembrane region" description="Helical" evidence="1">
    <location>
        <begin position="27"/>
        <end position="49"/>
    </location>
</feature>
<evidence type="ECO:0000256" key="1">
    <source>
        <dbReference type="SAM" id="Phobius"/>
    </source>
</evidence>
<name>A0A5N5JML0_9ROSI</name>
<keyword evidence="1" id="KW-0812">Transmembrane</keyword>